<dbReference type="InterPro" id="IPR052144">
    <property type="entry name" value="piRNA_biogenesis_EXD1"/>
</dbReference>
<dbReference type="PANTHER" id="PTHR46628:SF1">
    <property type="entry name" value="PIRNA BIOGENESIS PROTEIN EXD1"/>
    <property type="match status" value="1"/>
</dbReference>
<dbReference type="Pfam" id="PF01612">
    <property type="entry name" value="DNA_pol_A_exo1"/>
    <property type="match status" value="1"/>
</dbReference>
<feature type="domain" description="3'-5' exonuclease" evidence="2">
    <location>
        <begin position="117"/>
        <end position="305"/>
    </location>
</feature>
<name>A0A6P8FW10_CLUHA</name>
<gene>
    <name evidence="4" type="primary">exd1</name>
</gene>
<dbReference type="KEGG" id="char:116222407"/>
<feature type="compositionally biased region" description="Low complexity" evidence="1">
    <location>
        <begin position="381"/>
        <end position="393"/>
    </location>
</feature>
<dbReference type="InterPro" id="IPR036397">
    <property type="entry name" value="RNaseH_sf"/>
</dbReference>
<reference evidence="4" key="1">
    <citation type="submission" date="2025-08" db="UniProtKB">
        <authorList>
            <consortium name="RefSeq"/>
        </authorList>
    </citation>
    <scope>IDENTIFICATION</scope>
</reference>
<dbReference type="SUPFAM" id="SSF53098">
    <property type="entry name" value="Ribonuclease H-like"/>
    <property type="match status" value="1"/>
</dbReference>
<feature type="compositionally biased region" description="Low complexity" evidence="1">
    <location>
        <begin position="431"/>
        <end position="467"/>
    </location>
</feature>
<keyword evidence="3" id="KW-1185">Reference proteome</keyword>
<proteinExistence type="predicted"/>
<sequence length="681" mass="74191">MTSLEDYQFLQSLKGKRLKLKLNDETFIGVVQRILNKTVILEDVKAVKSGREHAVRHFHGREILGVEFFSFRSTEHGIGNNVVAAAGEGHLTVAEYQPYKLDMLRDKEDDEYVNYVVINEFHQKFLPAIMEIQRQKVIGVGADGIGGLYLERLCWLQITTKNRVFLFDMLALGALAFKNGLTKIFSNDRILKVAHDCRRLAACLVALYGVKLMNVFDTQVADFLQFYRETGGLLPDRVSTMQEVVSLHLGMPASHLSSLNIKSRLSKEDREVWYMRPCPEPLLRLMALSVIHLLPLRLALLDALMLDYTSLVDAYLASVLFQPVQTQDIGQNSGLELSRELCELEQLQQERKAWAMDYYPSTTEGRLLRFVSRSNSSTSAAATSASSSHSHTSYGSNPTPAPPTDAPHNPTPPSGSPTPTPTPYATPPIHTPTAQTPSHTPTPHAPTPGSDSTETPTPSPTPHITLPAHQAGNTPALNPILEPVPSYPSNPSRGTESPALNQSILSMTPRVLSIATPKNEASSTKVPKMEPLLKQCPKTFPTESFASLSPPPRLIEVLMDTMAQSMPLTAEGTGQSGIGSYLNLGRGLQLQRAAFNNQVPHTGVMPQSPTTKVAGSKGLVSSAPEADFPLKPMAAMAGVAQQIGSGNRSTAPPLGRATVLQNGPVRPSALSLAFSSFRMTR</sequence>
<feature type="compositionally biased region" description="Polar residues" evidence="1">
    <location>
        <begin position="487"/>
        <end position="499"/>
    </location>
</feature>
<dbReference type="Proteomes" id="UP000515152">
    <property type="component" value="Chromosome 11"/>
</dbReference>
<dbReference type="PANTHER" id="PTHR46628">
    <property type="entry name" value="PIRNA BIOGENESIS PROTEIN EXD1"/>
    <property type="match status" value="1"/>
</dbReference>
<dbReference type="SMART" id="SM00474">
    <property type="entry name" value="35EXOc"/>
    <property type="match status" value="1"/>
</dbReference>
<dbReference type="GO" id="GO:0008408">
    <property type="term" value="F:3'-5' exonuclease activity"/>
    <property type="evidence" value="ECO:0007669"/>
    <property type="project" value="InterPro"/>
</dbReference>
<dbReference type="CTD" id="161829"/>
<dbReference type="GO" id="GO:0003676">
    <property type="term" value="F:nucleic acid binding"/>
    <property type="evidence" value="ECO:0007669"/>
    <property type="project" value="InterPro"/>
</dbReference>
<evidence type="ECO:0000259" key="2">
    <source>
        <dbReference type="SMART" id="SM00474"/>
    </source>
</evidence>
<organism evidence="3 4">
    <name type="scientific">Clupea harengus</name>
    <name type="common">Atlantic herring</name>
    <dbReference type="NCBI Taxonomy" id="7950"/>
    <lineage>
        <taxon>Eukaryota</taxon>
        <taxon>Metazoa</taxon>
        <taxon>Chordata</taxon>
        <taxon>Craniata</taxon>
        <taxon>Vertebrata</taxon>
        <taxon>Euteleostomi</taxon>
        <taxon>Actinopterygii</taxon>
        <taxon>Neopterygii</taxon>
        <taxon>Teleostei</taxon>
        <taxon>Clupei</taxon>
        <taxon>Clupeiformes</taxon>
        <taxon>Clupeoidei</taxon>
        <taxon>Clupeidae</taxon>
        <taxon>Clupea</taxon>
    </lineage>
</organism>
<protein>
    <submittedName>
        <fullName evidence="4">PiRNA biogenesis protein EXD1</fullName>
    </submittedName>
</protein>
<dbReference type="GO" id="GO:0034587">
    <property type="term" value="P:piRNA processing"/>
    <property type="evidence" value="ECO:0007669"/>
    <property type="project" value="TreeGrafter"/>
</dbReference>
<feature type="region of interest" description="Disordered" evidence="1">
    <location>
        <begin position="381"/>
        <end position="499"/>
    </location>
</feature>
<dbReference type="OrthoDB" id="26838at2759"/>
<dbReference type="GO" id="GO:1990923">
    <property type="term" value="C:PET complex"/>
    <property type="evidence" value="ECO:0007669"/>
    <property type="project" value="TreeGrafter"/>
</dbReference>
<evidence type="ECO:0000256" key="1">
    <source>
        <dbReference type="SAM" id="MobiDB-lite"/>
    </source>
</evidence>
<evidence type="ECO:0000313" key="3">
    <source>
        <dbReference type="Proteomes" id="UP000515152"/>
    </source>
</evidence>
<dbReference type="PRINTS" id="PR01217">
    <property type="entry name" value="PRICHEXTENSN"/>
</dbReference>
<dbReference type="AlphaFoldDB" id="A0A6P8FW10"/>
<dbReference type="Gene3D" id="3.30.420.10">
    <property type="entry name" value="Ribonuclease H-like superfamily/Ribonuclease H"/>
    <property type="match status" value="1"/>
</dbReference>
<accession>A0A6P8FW10</accession>
<dbReference type="InterPro" id="IPR002562">
    <property type="entry name" value="3'-5'_exonuclease_dom"/>
</dbReference>
<dbReference type="GeneID" id="116222407"/>
<dbReference type="RefSeq" id="XP_031432118.1">
    <property type="nucleotide sequence ID" value="XM_031576258.2"/>
</dbReference>
<feature type="compositionally biased region" description="Pro residues" evidence="1">
    <location>
        <begin position="399"/>
        <end position="430"/>
    </location>
</feature>
<dbReference type="InterPro" id="IPR012337">
    <property type="entry name" value="RNaseH-like_sf"/>
</dbReference>
<evidence type="ECO:0000313" key="4">
    <source>
        <dbReference type="RefSeq" id="XP_031432118.1"/>
    </source>
</evidence>